<proteinExistence type="predicted"/>
<accession>A0ACC2D1A2</accession>
<dbReference type="Proteomes" id="UP001162992">
    <property type="component" value="Chromosome 8"/>
</dbReference>
<evidence type="ECO:0000313" key="2">
    <source>
        <dbReference type="Proteomes" id="UP001162992"/>
    </source>
</evidence>
<reference evidence="2" key="1">
    <citation type="journal article" date="2024" name="Proc. Natl. Acad. Sci. U.S.A.">
        <title>Extraordinary preservation of gene collinearity over three hundred million years revealed in homosporous lycophytes.</title>
        <authorList>
            <person name="Li C."/>
            <person name="Wickell D."/>
            <person name="Kuo L.Y."/>
            <person name="Chen X."/>
            <person name="Nie B."/>
            <person name="Liao X."/>
            <person name="Peng D."/>
            <person name="Ji J."/>
            <person name="Jenkins J."/>
            <person name="Williams M."/>
            <person name="Shu S."/>
            <person name="Plott C."/>
            <person name="Barry K."/>
            <person name="Rajasekar S."/>
            <person name="Grimwood J."/>
            <person name="Han X."/>
            <person name="Sun S."/>
            <person name="Hou Z."/>
            <person name="He W."/>
            <person name="Dai G."/>
            <person name="Sun C."/>
            <person name="Schmutz J."/>
            <person name="Leebens-Mack J.H."/>
            <person name="Li F.W."/>
            <person name="Wang L."/>
        </authorList>
    </citation>
    <scope>NUCLEOTIDE SEQUENCE [LARGE SCALE GENOMIC DNA]</scope>
    <source>
        <strain evidence="2">cv. PW_Plant_1</strain>
    </source>
</reference>
<gene>
    <name evidence="1" type="ORF">O6H91_08G116000</name>
</gene>
<name>A0ACC2D1A2_DIPCM</name>
<organism evidence="1 2">
    <name type="scientific">Diphasiastrum complanatum</name>
    <name type="common">Issler's clubmoss</name>
    <name type="synonym">Lycopodium complanatum</name>
    <dbReference type="NCBI Taxonomy" id="34168"/>
    <lineage>
        <taxon>Eukaryota</taxon>
        <taxon>Viridiplantae</taxon>
        <taxon>Streptophyta</taxon>
        <taxon>Embryophyta</taxon>
        <taxon>Tracheophyta</taxon>
        <taxon>Lycopodiopsida</taxon>
        <taxon>Lycopodiales</taxon>
        <taxon>Lycopodiaceae</taxon>
        <taxon>Lycopodioideae</taxon>
        <taxon>Diphasiastrum</taxon>
    </lineage>
</organism>
<protein>
    <submittedName>
        <fullName evidence="1">Uncharacterized protein</fullName>
    </submittedName>
</protein>
<comment type="caution">
    <text evidence="1">The sequence shown here is derived from an EMBL/GenBank/DDBJ whole genome shotgun (WGS) entry which is preliminary data.</text>
</comment>
<evidence type="ECO:0000313" key="1">
    <source>
        <dbReference type="EMBL" id="KAJ7548069.1"/>
    </source>
</evidence>
<keyword evidence="2" id="KW-1185">Reference proteome</keyword>
<sequence>MIQCIVSHRLSHESKSSKIQTPIQQTVNSVKQNLAACSSVSFPENGAILRFVNERTGDFENDTSLNIEHHDREHGTNGISDENCSTTTLVGKMQNVSLSGKRARPYVQVSDVHKARIAHISSMLLADNNRSHNVFTSVFRNCVDRCQTSCHSFCDNKKSIDVGQAGWLSVGHLMSMGSATSLCISGSSFGLAEMLAWEGFAPLQRVLVLVVAAAAAAKHINMKEIKRLKNEVDKQEQHTLLIMGQELANLWDQVLTQQSCSFKETFQMSTLQCREKSMDSEYLDTEEEEDDLDMQDEQVSKGSSRNNSGLVIQPCTSTPELLQPKRASAEATERQMGCIRVNEPVLLEERDVGGHIGEGVAWSPVGNSQEFDVCKWDADESQCSSNKCPLLSRGFSGNESAGSEKSQCQYSSKVVPQKLSLDMEDDGENTIKTTEDNLTNSHAPDAALFLEIKRQVELQIEKAASDVFAAFSSVISKVQDLVLLENSEPLQTPPYHVLERKSQAIKKSVEHSLSLVLTLQTVASDLWQALSSEALAALNLTPEEIQNYLSTFSTLTSDLSKGDGDSRLPSEKDNLWYWKQRLNHHDQATNLQISKLRSQLILNGSASPLPAIEEVQFPKILNCSCSSTASEVAQCKWQGIKTDVASAIGVAVRKTIDTLVAPLDDQNPQPGLPFTSTELVVEQLLGELEKAATKVAGMEAQMISLKEYVKASETKRKQAEQKVADLIEYDIQNQAKAHEEATELTQLLRSKEVAYEELLYRQKVLLTVKAKELADLHDDCMKKDSTLREVVSAYQVAKNSNEQKLAVLEDICRRKDNIIASLKHQITTAESRQLSELRSLRVHSRQQKILSNNGKSNADQTDVYECTNRSPVGAHSIEPCFEVTPLRESTGSVESNTRITSRLDMSVNSDCKSQLFCKPTPVHHAKTCCSGTKTKGQDSSSQRSNGVLTGVGANTPIDCKKPSSDKESLHSTPNGKSKENADKRRRWV</sequence>
<dbReference type="EMBL" id="CM055099">
    <property type="protein sequence ID" value="KAJ7548069.1"/>
    <property type="molecule type" value="Genomic_DNA"/>
</dbReference>